<gene>
    <name evidence="2" type="ORF">JEOSCH030_00016</name>
</gene>
<keyword evidence="3" id="KW-1185">Reference proteome</keyword>
<organism evidence="2 3">
    <name type="scientific">Phocicoccus schoeneichii</name>
    <dbReference type="NCBI Taxonomy" id="1812261"/>
    <lineage>
        <taxon>Bacteria</taxon>
        <taxon>Bacillati</taxon>
        <taxon>Bacillota</taxon>
        <taxon>Bacilli</taxon>
        <taxon>Bacillales</taxon>
        <taxon>Salinicoccaceae</taxon>
        <taxon>Phocicoccus</taxon>
    </lineage>
</organism>
<dbReference type="Proteomes" id="UP000521032">
    <property type="component" value="Unassembled WGS sequence"/>
</dbReference>
<dbReference type="Pfam" id="PF04468">
    <property type="entry name" value="PSP1"/>
    <property type="match status" value="1"/>
</dbReference>
<proteinExistence type="predicted"/>
<evidence type="ECO:0000313" key="3">
    <source>
        <dbReference type="Proteomes" id="UP000521032"/>
    </source>
</evidence>
<name>A0A6V7QZT7_9BACL</name>
<evidence type="ECO:0000259" key="1">
    <source>
        <dbReference type="PROSITE" id="PS51411"/>
    </source>
</evidence>
<sequence>MSTVITLVKATPLDFFEHTYLQVNTGELSADDIIVAETKRGIELYRVIKPNYDVNIKDIVEPDGKVIRLATEEDIRVNNENSVIARDAMDFCKSAVKDEQLEMKLVDAKYTLDKKKLIFFFTADTRVDFRALVRTLATEFRTRIELRQIGLREKARFLGGVGPCGLSHCCSSYLGDFTPVSIQMAKNQDLSLTPTKISGACGKLMCCLSYENDYYEEARRDMPDVGARIKTPAGRLEVIGINILDLVVRAKDKENYIHEFTMDELQGEA</sequence>
<dbReference type="InterPro" id="IPR007557">
    <property type="entry name" value="PSP1_C"/>
</dbReference>
<evidence type="ECO:0000313" key="2">
    <source>
        <dbReference type="EMBL" id="CAD2070506.1"/>
    </source>
</evidence>
<dbReference type="InterPro" id="IPR047767">
    <property type="entry name" value="PSP1-like"/>
</dbReference>
<dbReference type="PANTHER" id="PTHR43830:SF3">
    <property type="entry name" value="PROTEIN PSP1"/>
    <property type="match status" value="1"/>
</dbReference>
<dbReference type="NCBIfam" id="NF041131">
    <property type="entry name" value="RicT_YaaT_fam"/>
    <property type="match status" value="1"/>
</dbReference>
<protein>
    <recommendedName>
        <fullName evidence="1">PSP1 C-terminal domain-containing protein</fullName>
    </recommendedName>
</protein>
<accession>A0A6V7QZT7</accession>
<dbReference type="PANTHER" id="PTHR43830">
    <property type="entry name" value="PROTEIN PSP1"/>
    <property type="match status" value="1"/>
</dbReference>
<dbReference type="EMBL" id="CAJEWE010000003">
    <property type="protein sequence ID" value="CAD2070506.1"/>
    <property type="molecule type" value="Genomic_DNA"/>
</dbReference>
<reference evidence="2 3" key="1">
    <citation type="submission" date="2020-07" db="EMBL/GenBank/DDBJ databases">
        <authorList>
            <person name="Criscuolo A."/>
        </authorList>
    </citation>
    <scope>NUCLEOTIDE SEQUENCE [LARGE SCALE GENOMIC DNA]</scope>
    <source>
        <strain evidence="3">CIP 111030</strain>
    </source>
</reference>
<comment type="caution">
    <text evidence="2">The sequence shown here is derived from an EMBL/GenBank/DDBJ whole genome shotgun (WGS) entry which is preliminary data.</text>
</comment>
<dbReference type="GO" id="GO:0005737">
    <property type="term" value="C:cytoplasm"/>
    <property type="evidence" value="ECO:0007669"/>
    <property type="project" value="TreeGrafter"/>
</dbReference>
<dbReference type="AlphaFoldDB" id="A0A6V7QZT7"/>
<dbReference type="PROSITE" id="PS51411">
    <property type="entry name" value="PSP1_C"/>
    <property type="match status" value="1"/>
</dbReference>
<feature type="domain" description="PSP1 C-terminal" evidence="1">
    <location>
        <begin position="64"/>
        <end position="149"/>
    </location>
</feature>